<dbReference type="EMBL" id="PQXO01000211">
    <property type="protein sequence ID" value="TGO87662.1"/>
    <property type="molecule type" value="Genomic_DNA"/>
</dbReference>
<organism evidence="2 3">
    <name type="scientific">Botrytis porri</name>
    <dbReference type="NCBI Taxonomy" id="87229"/>
    <lineage>
        <taxon>Eukaryota</taxon>
        <taxon>Fungi</taxon>
        <taxon>Dikarya</taxon>
        <taxon>Ascomycota</taxon>
        <taxon>Pezizomycotina</taxon>
        <taxon>Leotiomycetes</taxon>
        <taxon>Helotiales</taxon>
        <taxon>Sclerotiniaceae</taxon>
        <taxon>Botrytis</taxon>
    </lineage>
</organism>
<accession>A0A4Z1KRF4</accession>
<keyword evidence="3" id="KW-1185">Reference proteome</keyword>
<dbReference type="Proteomes" id="UP000297280">
    <property type="component" value="Unassembled WGS sequence"/>
</dbReference>
<feature type="chain" id="PRO_5021410374" evidence="1">
    <location>
        <begin position="21"/>
        <end position="98"/>
    </location>
</feature>
<comment type="caution">
    <text evidence="2">The sequence shown here is derived from an EMBL/GenBank/DDBJ whole genome shotgun (WGS) entry which is preliminary data.</text>
</comment>
<proteinExistence type="predicted"/>
<sequence length="98" mass="10425">MQFSTITFPLLALFLTNTLAMPSSPNPNTNPLETRSNDCATSCSCGTVVPAPKGFNVVGKTKCRCYGQVGDCDLLLGETVDYKQLLICGQDGSGCVWV</sequence>
<gene>
    <name evidence="2" type="ORF">BPOR_0211g00010</name>
</gene>
<protein>
    <submittedName>
        <fullName evidence="2">Uncharacterized protein</fullName>
    </submittedName>
</protein>
<evidence type="ECO:0000256" key="1">
    <source>
        <dbReference type="SAM" id="SignalP"/>
    </source>
</evidence>
<evidence type="ECO:0000313" key="3">
    <source>
        <dbReference type="Proteomes" id="UP000297280"/>
    </source>
</evidence>
<feature type="signal peptide" evidence="1">
    <location>
        <begin position="1"/>
        <end position="20"/>
    </location>
</feature>
<evidence type="ECO:0000313" key="2">
    <source>
        <dbReference type="EMBL" id="TGO87662.1"/>
    </source>
</evidence>
<name>A0A4Z1KRF4_9HELO</name>
<dbReference type="OrthoDB" id="5198893at2759"/>
<reference evidence="2 3" key="1">
    <citation type="submission" date="2017-12" db="EMBL/GenBank/DDBJ databases">
        <title>Comparative genomics of Botrytis spp.</title>
        <authorList>
            <person name="Valero-Jimenez C.A."/>
            <person name="Tapia P."/>
            <person name="Veloso J."/>
            <person name="Silva-Moreno E."/>
            <person name="Staats M."/>
            <person name="Valdes J.H."/>
            <person name="Van Kan J.A.L."/>
        </authorList>
    </citation>
    <scope>NUCLEOTIDE SEQUENCE [LARGE SCALE GENOMIC DNA]</scope>
    <source>
        <strain evidence="2 3">MUCL3349</strain>
    </source>
</reference>
<dbReference type="AlphaFoldDB" id="A0A4Z1KRF4"/>
<keyword evidence="1" id="KW-0732">Signal</keyword>